<dbReference type="InterPro" id="IPR036388">
    <property type="entry name" value="WH-like_DNA-bd_sf"/>
</dbReference>
<evidence type="ECO:0000259" key="4">
    <source>
        <dbReference type="PROSITE" id="PS50043"/>
    </source>
</evidence>
<sequence length="856" mass="93541">MISPPPPPPHAVDRPALRARLDDALGSPLTLLVAPAGAGKTVLLSQWALSRPDLRFLWLEAGRADDDPARFLRRLLRGLGTIDPAAAELAPLLTIGGGGLGAPLLAALVELLAERPGNVLIFDDLQLLTNRALLADLWWLADHVPTGTHLVFSSRVDLRLAWSRHRLRYALLELRQAELAFDADVAAEVLRRITGDAVSAATVESIMERTEGWPAGVQLSAIGLRDHVDGEQFAQRLAGTDRLIAEYLSEEVLEAQSDERRMTLLRMSALETISAPLVESTLGVTGAAELFAELQDDSMFLVPLDDDDDLFRFHHLFRDLLRYRLRAALPGEEQRILASAAEWYVANGDIPNAIETYLRAHSWDAALDLLLKTGREAYERVRTAPVARWLATIPESVRHRRAEAEVLYGIVLGMSGDSAHAEDVLRTLSIAPDLDPGLAVIVHAYLAARVQFRPQVSVSLEDARVALRLLDEHRDTTIPDLLGLTSRGLLHTMVLVARGRAHLLAGQWPDSRNWLTRGLESPGGQYSVYRVHTLGSLALLEALSGRLDRAQELADEALELARDRELLVHPAPADAYLALALIAVLRGTPDRGSLALHEGAMRAASNQRTQLMWVAHLGAVLIGAADLQESVPPPAVAAPPIVRAGLEAAALRDKRLSEGVADATPRATPDLPLPGPLLFEVIACALSKKDAPAARALLTADSFAQDEPIDRIQRDVLAAWLAHVEGRGAESRQRIARALERAAEQRIVSVFVWAGPEVMRLVESLPGTPTPFRTEVIRAMRAKLRSSTAQELPEPLTDRERELLTYLPTRLTNAELAAHFFVSVNTIKTHMAHIYRKLDAPNRSAAVTRATDLGLL</sequence>
<dbReference type="PRINTS" id="PR00038">
    <property type="entry name" value="HTHLUXR"/>
</dbReference>
<dbReference type="InterPro" id="IPR027417">
    <property type="entry name" value="P-loop_NTPase"/>
</dbReference>
<keyword evidence="3" id="KW-0804">Transcription</keyword>
<keyword evidence="6" id="KW-1185">Reference proteome</keyword>
<dbReference type="EMBL" id="BAAAPK010000001">
    <property type="protein sequence ID" value="GAA1670418.1"/>
    <property type="molecule type" value="Genomic_DNA"/>
</dbReference>
<dbReference type="Pfam" id="PF25873">
    <property type="entry name" value="WHD_MalT"/>
    <property type="match status" value="1"/>
</dbReference>
<dbReference type="SMART" id="SM00421">
    <property type="entry name" value="HTH_LUXR"/>
    <property type="match status" value="1"/>
</dbReference>
<dbReference type="PROSITE" id="PS50043">
    <property type="entry name" value="HTH_LUXR_2"/>
    <property type="match status" value="1"/>
</dbReference>
<evidence type="ECO:0000256" key="3">
    <source>
        <dbReference type="ARBA" id="ARBA00023163"/>
    </source>
</evidence>
<dbReference type="InterPro" id="IPR000792">
    <property type="entry name" value="Tscrpt_reg_LuxR_C"/>
</dbReference>
<gene>
    <name evidence="5" type="ORF">GCM10009807_13150</name>
</gene>
<evidence type="ECO:0000313" key="5">
    <source>
        <dbReference type="EMBL" id="GAA1670418.1"/>
    </source>
</evidence>
<dbReference type="Gene3D" id="1.25.40.10">
    <property type="entry name" value="Tetratricopeptide repeat domain"/>
    <property type="match status" value="1"/>
</dbReference>
<dbReference type="Pfam" id="PF00196">
    <property type="entry name" value="GerE"/>
    <property type="match status" value="1"/>
</dbReference>
<dbReference type="Gene3D" id="1.10.10.10">
    <property type="entry name" value="Winged helix-like DNA-binding domain superfamily/Winged helix DNA-binding domain"/>
    <property type="match status" value="1"/>
</dbReference>
<feature type="domain" description="HTH luxR-type" evidence="4">
    <location>
        <begin position="789"/>
        <end position="854"/>
    </location>
</feature>
<dbReference type="Pfam" id="PF13401">
    <property type="entry name" value="AAA_22"/>
    <property type="match status" value="1"/>
</dbReference>
<dbReference type="PANTHER" id="PTHR44688:SF16">
    <property type="entry name" value="DNA-BINDING TRANSCRIPTIONAL ACTIVATOR DEVR_DOSR"/>
    <property type="match status" value="1"/>
</dbReference>
<evidence type="ECO:0000256" key="1">
    <source>
        <dbReference type="ARBA" id="ARBA00023015"/>
    </source>
</evidence>
<dbReference type="InterPro" id="IPR011990">
    <property type="entry name" value="TPR-like_helical_dom_sf"/>
</dbReference>
<accession>A0ABN2GFI5</accession>
<protein>
    <submittedName>
        <fullName evidence="5">LuxR family transcriptional regulator</fullName>
    </submittedName>
</protein>
<dbReference type="Gene3D" id="3.40.50.300">
    <property type="entry name" value="P-loop containing nucleotide triphosphate hydrolases"/>
    <property type="match status" value="1"/>
</dbReference>
<comment type="caution">
    <text evidence="5">The sequence shown here is derived from an EMBL/GenBank/DDBJ whole genome shotgun (WGS) entry which is preliminary data.</text>
</comment>
<dbReference type="InterPro" id="IPR059106">
    <property type="entry name" value="WHD_MalT"/>
</dbReference>
<dbReference type="PANTHER" id="PTHR44688">
    <property type="entry name" value="DNA-BINDING TRANSCRIPTIONAL ACTIVATOR DEVR_DOSR"/>
    <property type="match status" value="1"/>
</dbReference>
<organism evidence="5 6">
    <name type="scientific">Microbacterium lacus</name>
    <dbReference type="NCBI Taxonomy" id="415217"/>
    <lineage>
        <taxon>Bacteria</taxon>
        <taxon>Bacillati</taxon>
        <taxon>Actinomycetota</taxon>
        <taxon>Actinomycetes</taxon>
        <taxon>Micrococcales</taxon>
        <taxon>Microbacteriaceae</taxon>
        <taxon>Microbacterium</taxon>
    </lineage>
</organism>
<dbReference type="RefSeq" id="WP_344052837.1">
    <property type="nucleotide sequence ID" value="NZ_BAAAPK010000001.1"/>
</dbReference>
<keyword evidence="2" id="KW-0238">DNA-binding</keyword>
<dbReference type="InterPro" id="IPR016032">
    <property type="entry name" value="Sig_transdc_resp-reg_C-effctor"/>
</dbReference>
<dbReference type="SUPFAM" id="SSF48452">
    <property type="entry name" value="TPR-like"/>
    <property type="match status" value="1"/>
</dbReference>
<keyword evidence="1" id="KW-0805">Transcription regulation</keyword>
<evidence type="ECO:0000256" key="2">
    <source>
        <dbReference type="ARBA" id="ARBA00023125"/>
    </source>
</evidence>
<dbReference type="SUPFAM" id="SSF46894">
    <property type="entry name" value="C-terminal effector domain of the bipartite response regulators"/>
    <property type="match status" value="1"/>
</dbReference>
<dbReference type="InterPro" id="IPR049945">
    <property type="entry name" value="AAA_22"/>
</dbReference>
<name>A0ABN2GFI5_9MICO</name>
<reference evidence="5 6" key="1">
    <citation type="journal article" date="2019" name="Int. J. Syst. Evol. Microbiol.">
        <title>The Global Catalogue of Microorganisms (GCM) 10K type strain sequencing project: providing services to taxonomists for standard genome sequencing and annotation.</title>
        <authorList>
            <consortium name="The Broad Institute Genomics Platform"/>
            <consortium name="The Broad Institute Genome Sequencing Center for Infectious Disease"/>
            <person name="Wu L."/>
            <person name="Ma J."/>
        </authorList>
    </citation>
    <scope>NUCLEOTIDE SEQUENCE [LARGE SCALE GENOMIC DNA]</scope>
    <source>
        <strain evidence="5 6">JCM 15575</strain>
    </source>
</reference>
<dbReference type="CDD" id="cd06170">
    <property type="entry name" value="LuxR_C_like"/>
    <property type="match status" value="1"/>
</dbReference>
<dbReference type="SUPFAM" id="SSF52540">
    <property type="entry name" value="P-loop containing nucleoside triphosphate hydrolases"/>
    <property type="match status" value="1"/>
</dbReference>
<proteinExistence type="predicted"/>
<evidence type="ECO:0000313" key="6">
    <source>
        <dbReference type="Proteomes" id="UP001500596"/>
    </source>
</evidence>
<dbReference type="Proteomes" id="UP001500596">
    <property type="component" value="Unassembled WGS sequence"/>
</dbReference>